<comment type="caution">
    <text evidence="10">The sequence shown here is derived from an EMBL/GenBank/DDBJ whole genome shotgun (WGS) entry which is preliminary data.</text>
</comment>
<keyword evidence="4 8" id="KW-0812">Transmembrane</keyword>
<keyword evidence="3" id="KW-0997">Cell inner membrane</keyword>
<evidence type="ECO:0000256" key="6">
    <source>
        <dbReference type="ARBA" id="ARBA00023136"/>
    </source>
</evidence>
<proteinExistence type="inferred from homology"/>
<dbReference type="Proteomes" id="UP000631576">
    <property type="component" value="Unassembled WGS sequence"/>
</dbReference>
<organism evidence="10 11">
    <name type="scientific">Ruminococcus hominis</name>
    <dbReference type="NCBI Taxonomy" id="2763065"/>
    <lineage>
        <taxon>Bacteria</taxon>
        <taxon>Bacillati</taxon>
        <taxon>Bacillota</taxon>
        <taxon>Clostridia</taxon>
        <taxon>Eubacteriales</taxon>
        <taxon>Oscillospiraceae</taxon>
        <taxon>Ruminococcus</taxon>
    </lineage>
</organism>
<protein>
    <submittedName>
        <fullName evidence="10">Threonine/serine exporter family protein</fullName>
    </submittedName>
</protein>
<accession>A0ABR7GB29</accession>
<evidence type="ECO:0000256" key="2">
    <source>
        <dbReference type="ARBA" id="ARBA00022475"/>
    </source>
</evidence>
<dbReference type="InterPro" id="IPR024528">
    <property type="entry name" value="ThrE_2"/>
</dbReference>
<feature type="transmembrane region" description="Helical" evidence="8">
    <location>
        <begin position="6"/>
        <end position="23"/>
    </location>
</feature>
<dbReference type="RefSeq" id="WP_022074948.1">
    <property type="nucleotide sequence ID" value="NZ_JACOPE010000001.1"/>
</dbReference>
<keyword evidence="6 8" id="KW-0472">Membrane</keyword>
<gene>
    <name evidence="10" type="ORF">H8S40_14015</name>
</gene>
<evidence type="ECO:0000256" key="4">
    <source>
        <dbReference type="ARBA" id="ARBA00022692"/>
    </source>
</evidence>
<feature type="transmembrane region" description="Helical" evidence="8">
    <location>
        <begin position="79"/>
        <end position="101"/>
    </location>
</feature>
<feature type="transmembrane region" description="Helical" evidence="8">
    <location>
        <begin position="55"/>
        <end position="72"/>
    </location>
</feature>
<feature type="domain" description="Threonine/Serine exporter ThrE" evidence="9">
    <location>
        <begin position="8"/>
        <end position="134"/>
    </location>
</feature>
<dbReference type="Pfam" id="PF12821">
    <property type="entry name" value="ThrE_2"/>
    <property type="match status" value="1"/>
</dbReference>
<dbReference type="InterPro" id="IPR050539">
    <property type="entry name" value="ThrE_Dicarb/AminoAcid_Exp"/>
</dbReference>
<evidence type="ECO:0000256" key="1">
    <source>
        <dbReference type="ARBA" id="ARBA00004651"/>
    </source>
</evidence>
<comment type="similarity">
    <text evidence="7">Belongs to the ThrE exporter (TC 2.A.79) family.</text>
</comment>
<evidence type="ECO:0000313" key="10">
    <source>
        <dbReference type="EMBL" id="MBC5684634.1"/>
    </source>
</evidence>
<keyword evidence="5 8" id="KW-1133">Transmembrane helix</keyword>
<feature type="transmembrane region" description="Helical" evidence="8">
    <location>
        <begin position="30"/>
        <end position="49"/>
    </location>
</feature>
<dbReference type="PANTHER" id="PTHR34390:SF1">
    <property type="entry name" value="SUCCINATE TRANSPORTER SUBUNIT YJJB-RELATED"/>
    <property type="match status" value="1"/>
</dbReference>
<evidence type="ECO:0000313" key="11">
    <source>
        <dbReference type="Proteomes" id="UP000631576"/>
    </source>
</evidence>
<evidence type="ECO:0000256" key="5">
    <source>
        <dbReference type="ARBA" id="ARBA00022989"/>
    </source>
</evidence>
<dbReference type="PANTHER" id="PTHR34390">
    <property type="entry name" value="UPF0442 PROTEIN YJJB-RELATED"/>
    <property type="match status" value="1"/>
</dbReference>
<evidence type="ECO:0000256" key="8">
    <source>
        <dbReference type="SAM" id="Phobius"/>
    </source>
</evidence>
<reference evidence="10 11" key="1">
    <citation type="submission" date="2020-08" db="EMBL/GenBank/DDBJ databases">
        <title>Genome public.</title>
        <authorList>
            <person name="Liu C."/>
            <person name="Sun Q."/>
        </authorList>
    </citation>
    <scope>NUCLEOTIDE SEQUENCE [LARGE SCALE GENOMIC DNA]</scope>
    <source>
        <strain evidence="10 11">NSJ-13</strain>
    </source>
</reference>
<evidence type="ECO:0000259" key="9">
    <source>
        <dbReference type="Pfam" id="PF12821"/>
    </source>
</evidence>
<evidence type="ECO:0000256" key="3">
    <source>
        <dbReference type="ARBA" id="ARBA00022519"/>
    </source>
</evidence>
<feature type="transmembrane region" description="Helical" evidence="8">
    <location>
        <begin position="121"/>
        <end position="139"/>
    </location>
</feature>
<evidence type="ECO:0000256" key="7">
    <source>
        <dbReference type="ARBA" id="ARBA00034125"/>
    </source>
</evidence>
<name>A0ABR7GB29_9FIRM</name>
<keyword evidence="2" id="KW-1003">Cell membrane</keyword>
<keyword evidence="11" id="KW-1185">Reference proteome</keyword>
<dbReference type="EMBL" id="JACOPE010000001">
    <property type="protein sequence ID" value="MBC5684634.1"/>
    <property type="molecule type" value="Genomic_DNA"/>
</dbReference>
<comment type="subcellular location">
    <subcellularLocation>
        <location evidence="1">Cell membrane</location>
        <topology evidence="1">Multi-pass membrane protein</topology>
    </subcellularLocation>
</comment>
<sequence>MRLLGGAIGSFIAIVCFAIIIECPKKYLPLAGVIGAVGGTVYLFCLNIVKTDAVLAAFFSALAITILSHIFAKGFRAPVTIFLIPGILPTVPGAGMYRIVYYLVAGNQAKCAFYFAQTLEIAGMIALAIFLVGTIVNVIRKSKKIQEKSPR</sequence>